<protein>
    <submittedName>
        <fullName evidence="1">Uncharacterized protein</fullName>
    </submittedName>
</protein>
<accession>A0A0E9WI44</accession>
<proteinExistence type="predicted"/>
<reference evidence="1" key="2">
    <citation type="journal article" date="2015" name="Fish Shellfish Immunol.">
        <title>Early steps in the European eel (Anguilla anguilla)-Vibrio vulnificus interaction in the gills: Role of the RtxA13 toxin.</title>
        <authorList>
            <person name="Callol A."/>
            <person name="Pajuelo D."/>
            <person name="Ebbesson L."/>
            <person name="Teles M."/>
            <person name="MacKenzie S."/>
            <person name="Amaro C."/>
        </authorList>
    </citation>
    <scope>NUCLEOTIDE SEQUENCE</scope>
</reference>
<organism evidence="1">
    <name type="scientific">Anguilla anguilla</name>
    <name type="common">European freshwater eel</name>
    <name type="synonym">Muraena anguilla</name>
    <dbReference type="NCBI Taxonomy" id="7936"/>
    <lineage>
        <taxon>Eukaryota</taxon>
        <taxon>Metazoa</taxon>
        <taxon>Chordata</taxon>
        <taxon>Craniata</taxon>
        <taxon>Vertebrata</taxon>
        <taxon>Euteleostomi</taxon>
        <taxon>Actinopterygii</taxon>
        <taxon>Neopterygii</taxon>
        <taxon>Teleostei</taxon>
        <taxon>Anguilliformes</taxon>
        <taxon>Anguillidae</taxon>
        <taxon>Anguilla</taxon>
    </lineage>
</organism>
<dbReference type="EMBL" id="GBXM01019414">
    <property type="protein sequence ID" value="JAH89163.1"/>
    <property type="molecule type" value="Transcribed_RNA"/>
</dbReference>
<sequence>MWGKYNVMKIHKTGNWTAVSTLNTNHDGLQSITIQNHLCLCLLRLT</sequence>
<name>A0A0E9WI44_ANGAN</name>
<evidence type="ECO:0000313" key="1">
    <source>
        <dbReference type="EMBL" id="JAH89163.1"/>
    </source>
</evidence>
<dbReference type="AlphaFoldDB" id="A0A0E9WI44"/>
<reference evidence="1" key="1">
    <citation type="submission" date="2014-11" db="EMBL/GenBank/DDBJ databases">
        <authorList>
            <person name="Amaro Gonzalez C."/>
        </authorList>
    </citation>
    <scope>NUCLEOTIDE SEQUENCE</scope>
</reference>